<reference evidence="1" key="1">
    <citation type="submission" date="2023-03" db="EMBL/GenBank/DDBJ databases">
        <title>Massive genome expansion in bonnet fungi (Mycena s.s.) driven by repeated elements and novel gene families across ecological guilds.</title>
        <authorList>
            <consortium name="Lawrence Berkeley National Laboratory"/>
            <person name="Harder C.B."/>
            <person name="Miyauchi S."/>
            <person name="Viragh M."/>
            <person name="Kuo A."/>
            <person name="Thoen E."/>
            <person name="Andreopoulos B."/>
            <person name="Lu D."/>
            <person name="Skrede I."/>
            <person name="Drula E."/>
            <person name="Henrissat B."/>
            <person name="Morin E."/>
            <person name="Kohler A."/>
            <person name="Barry K."/>
            <person name="LaButti K."/>
            <person name="Morin E."/>
            <person name="Salamov A."/>
            <person name="Lipzen A."/>
            <person name="Mereny Z."/>
            <person name="Hegedus B."/>
            <person name="Baldrian P."/>
            <person name="Stursova M."/>
            <person name="Weitz H."/>
            <person name="Taylor A."/>
            <person name="Grigoriev I.V."/>
            <person name="Nagy L.G."/>
            <person name="Martin F."/>
            <person name="Kauserud H."/>
        </authorList>
    </citation>
    <scope>NUCLEOTIDE SEQUENCE</scope>
    <source>
        <strain evidence="1">CBHHK182m</strain>
    </source>
</reference>
<name>A0AAD7NVC3_9AGAR</name>
<gene>
    <name evidence="1" type="ORF">B0H16DRAFT_1712832</name>
</gene>
<evidence type="ECO:0000313" key="1">
    <source>
        <dbReference type="EMBL" id="KAJ7776458.1"/>
    </source>
</evidence>
<sequence length="319" mass="34940">MHSALLIPELVHEICLNVARVDPFCTVRPPRANVDVDGKSLANLARTCIIFKDPSLDILWKQQRGLSNLITCLPHTAWQRSPPDPQGESFLQFLRPLTEEDLERPGFYARRVRKLSCISSEMHTYRELGPCLFQACRSISSNLQDLRWSPEARHELLPDILAISSCGVDIYLSSALAPTMITTSQSPLQHPPQPLCAQLRYLSSSSADLDHATRNAFFIHAAPPLPPVRRECASFFVVCADSNSSPASSATSPCAASEPSMSFLVVGADHATPNPSRITRSILALIDHAHALVLASGDYAGRGRTTCAPDQRSLVSHNN</sequence>
<proteinExistence type="predicted"/>
<organism evidence="1 2">
    <name type="scientific">Mycena metata</name>
    <dbReference type="NCBI Taxonomy" id="1033252"/>
    <lineage>
        <taxon>Eukaryota</taxon>
        <taxon>Fungi</taxon>
        <taxon>Dikarya</taxon>
        <taxon>Basidiomycota</taxon>
        <taxon>Agaricomycotina</taxon>
        <taxon>Agaricomycetes</taxon>
        <taxon>Agaricomycetidae</taxon>
        <taxon>Agaricales</taxon>
        <taxon>Marasmiineae</taxon>
        <taxon>Mycenaceae</taxon>
        <taxon>Mycena</taxon>
    </lineage>
</organism>
<dbReference type="EMBL" id="JARKIB010000009">
    <property type="protein sequence ID" value="KAJ7776458.1"/>
    <property type="molecule type" value="Genomic_DNA"/>
</dbReference>
<evidence type="ECO:0000313" key="2">
    <source>
        <dbReference type="Proteomes" id="UP001215598"/>
    </source>
</evidence>
<dbReference type="AlphaFoldDB" id="A0AAD7NVC3"/>
<keyword evidence="2" id="KW-1185">Reference proteome</keyword>
<accession>A0AAD7NVC3</accession>
<dbReference type="Proteomes" id="UP001215598">
    <property type="component" value="Unassembled WGS sequence"/>
</dbReference>
<protein>
    <submittedName>
        <fullName evidence="1">Uncharacterized protein</fullName>
    </submittedName>
</protein>
<comment type="caution">
    <text evidence="1">The sequence shown here is derived from an EMBL/GenBank/DDBJ whole genome shotgun (WGS) entry which is preliminary data.</text>
</comment>